<dbReference type="InterPro" id="IPR017937">
    <property type="entry name" value="Thioredoxin_CS"/>
</dbReference>
<dbReference type="Proteomes" id="UP000034799">
    <property type="component" value="Unassembled WGS sequence"/>
</dbReference>
<dbReference type="FunFam" id="3.40.30.10:FF:000001">
    <property type="entry name" value="Thioredoxin"/>
    <property type="match status" value="1"/>
</dbReference>
<feature type="active site" description="Nucleophile" evidence="8">
    <location>
        <position position="34"/>
    </location>
</feature>
<sequence length="108" mass="12066">MANLTVNDDSFQKDVLDSKGLTIVDFWAGWCTPCLMLGPIIEEVADENKDKVKVMKLNVDENPTTSMKYNVMSIPTVMVFKDGKPVETFIGVQPKAVYQRAIEIHSGE</sequence>
<keyword evidence="5 9" id="KW-0676">Redox-active center</keyword>
<keyword evidence="3" id="KW-0249">Electron transport</keyword>
<dbReference type="PRINTS" id="PR00421">
    <property type="entry name" value="THIOREDOXIN"/>
</dbReference>
<comment type="similarity">
    <text evidence="1 7">Belongs to the thioredoxin family.</text>
</comment>
<dbReference type="Pfam" id="PF00085">
    <property type="entry name" value="Thioredoxin"/>
    <property type="match status" value="1"/>
</dbReference>
<dbReference type="AlphaFoldDB" id="A0A0G0MP30"/>
<evidence type="ECO:0000256" key="8">
    <source>
        <dbReference type="PIRSR" id="PIRSR000077-1"/>
    </source>
</evidence>
<protein>
    <recommendedName>
        <fullName evidence="6 7">Thioredoxin</fullName>
    </recommendedName>
</protein>
<dbReference type="PROSITE" id="PS51352">
    <property type="entry name" value="THIOREDOXIN_2"/>
    <property type="match status" value="1"/>
</dbReference>
<comment type="caution">
    <text evidence="11">The sequence shown here is derived from an EMBL/GenBank/DDBJ whole genome shotgun (WGS) entry which is preliminary data.</text>
</comment>
<dbReference type="GO" id="GO:0015035">
    <property type="term" value="F:protein-disulfide reductase activity"/>
    <property type="evidence" value="ECO:0007669"/>
    <property type="project" value="UniProtKB-UniRule"/>
</dbReference>
<feature type="site" description="Contributes to redox potential value" evidence="8">
    <location>
        <position position="32"/>
    </location>
</feature>
<dbReference type="NCBIfam" id="TIGR01068">
    <property type="entry name" value="thioredoxin"/>
    <property type="match status" value="1"/>
</dbReference>
<gene>
    <name evidence="11" type="ORF">UT34_C0002G0331</name>
</gene>
<dbReference type="PANTHER" id="PTHR45663">
    <property type="entry name" value="GEO12009P1"/>
    <property type="match status" value="1"/>
</dbReference>
<evidence type="ECO:0000313" key="11">
    <source>
        <dbReference type="EMBL" id="KKR05824.1"/>
    </source>
</evidence>
<keyword evidence="2" id="KW-0813">Transport</keyword>
<feature type="site" description="Deprotonates C-terminal active site Cys" evidence="8">
    <location>
        <position position="25"/>
    </location>
</feature>
<feature type="site" description="Contributes to redox potential value" evidence="8">
    <location>
        <position position="33"/>
    </location>
</feature>
<evidence type="ECO:0000256" key="7">
    <source>
        <dbReference type="PIRNR" id="PIRNR000077"/>
    </source>
</evidence>
<evidence type="ECO:0000256" key="4">
    <source>
        <dbReference type="ARBA" id="ARBA00023157"/>
    </source>
</evidence>
<evidence type="ECO:0000256" key="5">
    <source>
        <dbReference type="ARBA" id="ARBA00023284"/>
    </source>
</evidence>
<dbReference type="SUPFAM" id="SSF52833">
    <property type="entry name" value="Thioredoxin-like"/>
    <property type="match status" value="1"/>
</dbReference>
<dbReference type="InterPro" id="IPR013766">
    <property type="entry name" value="Thioredoxin_domain"/>
</dbReference>
<dbReference type="InterPro" id="IPR005746">
    <property type="entry name" value="Thioredoxin"/>
</dbReference>
<evidence type="ECO:0000256" key="3">
    <source>
        <dbReference type="ARBA" id="ARBA00022982"/>
    </source>
</evidence>
<accession>A0A0G0MP30</accession>
<evidence type="ECO:0000259" key="10">
    <source>
        <dbReference type="PROSITE" id="PS51352"/>
    </source>
</evidence>
<dbReference type="PIRSF" id="PIRSF000077">
    <property type="entry name" value="Thioredoxin"/>
    <property type="match status" value="1"/>
</dbReference>
<evidence type="ECO:0000256" key="9">
    <source>
        <dbReference type="PIRSR" id="PIRSR000077-4"/>
    </source>
</evidence>
<evidence type="ECO:0000313" key="12">
    <source>
        <dbReference type="Proteomes" id="UP000034799"/>
    </source>
</evidence>
<dbReference type="PROSITE" id="PS00194">
    <property type="entry name" value="THIOREDOXIN_1"/>
    <property type="match status" value="1"/>
</dbReference>
<dbReference type="InterPro" id="IPR036249">
    <property type="entry name" value="Thioredoxin-like_sf"/>
</dbReference>
<name>A0A0G0MP30_9BACT</name>
<evidence type="ECO:0000256" key="2">
    <source>
        <dbReference type="ARBA" id="ARBA00022448"/>
    </source>
</evidence>
<organism evidence="11 12">
    <name type="scientific">candidate division WS6 bacterium GW2011_GWF2_39_15</name>
    <dbReference type="NCBI Taxonomy" id="1619100"/>
    <lineage>
        <taxon>Bacteria</taxon>
        <taxon>Candidatus Dojkabacteria</taxon>
    </lineage>
</organism>
<dbReference type="PATRIC" id="fig|1619100.3.peg.887"/>
<reference evidence="11 12" key="1">
    <citation type="journal article" date="2015" name="Nature">
        <title>rRNA introns, odd ribosomes, and small enigmatic genomes across a large radiation of phyla.</title>
        <authorList>
            <person name="Brown C.T."/>
            <person name="Hug L.A."/>
            <person name="Thomas B.C."/>
            <person name="Sharon I."/>
            <person name="Castelle C.J."/>
            <person name="Singh A."/>
            <person name="Wilkins M.J."/>
            <person name="Williams K.H."/>
            <person name="Banfield J.F."/>
        </authorList>
    </citation>
    <scope>NUCLEOTIDE SEQUENCE [LARGE SCALE GENOMIC DNA]</scope>
</reference>
<dbReference type="GO" id="GO:0045454">
    <property type="term" value="P:cell redox homeostasis"/>
    <property type="evidence" value="ECO:0007669"/>
    <property type="project" value="TreeGrafter"/>
</dbReference>
<evidence type="ECO:0000256" key="6">
    <source>
        <dbReference type="NCBIfam" id="TIGR01068"/>
    </source>
</evidence>
<dbReference type="EMBL" id="LBWK01000002">
    <property type="protein sequence ID" value="KKR05824.1"/>
    <property type="molecule type" value="Genomic_DNA"/>
</dbReference>
<dbReference type="STRING" id="1619100.UT34_C0002G0331"/>
<feature type="domain" description="Thioredoxin" evidence="10">
    <location>
        <begin position="1"/>
        <end position="107"/>
    </location>
</feature>
<keyword evidence="4 9" id="KW-1015">Disulfide bond</keyword>
<feature type="active site" description="Nucleophile" evidence="8">
    <location>
        <position position="31"/>
    </location>
</feature>
<dbReference type="PANTHER" id="PTHR45663:SF11">
    <property type="entry name" value="GEO12009P1"/>
    <property type="match status" value="1"/>
</dbReference>
<dbReference type="Gene3D" id="3.40.30.10">
    <property type="entry name" value="Glutaredoxin"/>
    <property type="match status" value="1"/>
</dbReference>
<evidence type="ECO:0000256" key="1">
    <source>
        <dbReference type="ARBA" id="ARBA00008987"/>
    </source>
</evidence>
<dbReference type="GO" id="GO:0005829">
    <property type="term" value="C:cytosol"/>
    <property type="evidence" value="ECO:0007669"/>
    <property type="project" value="TreeGrafter"/>
</dbReference>
<proteinExistence type="inferred from homology"/>
<feature type="disulfide bond" description="Redox-active" evidence="9">
    <location>
        <begin position="31"/>
        <end position="34"/>
    </location>
</feature>
<dbReference type="CDD" id="cd02947">
    <property type="entry name" value="TRX_family"/>
    <property type="match status" value="1"/>
</dbReference>